<evidence type="ECO:0000256" key="1">
    <source>
        <dbReference type="ARBA" id="ARBA00006484"/>
    </source>
</evidence>
<dbReference type="NCBIfam" id="NF005559">
    <property type="entry name" value="PRK07231.1"/>
    <property type="match status" value="1"/>
</dbReference>
<reference evidence="5 6" key="1">
    <citation type="submission" date="2019-12" db="EMBL/GenBank/DDBJ databases">
        <title>Sequence classification of anaerobic respiratory reductive dehalogenases: First we see many, then we see few.</title>
        <authorList>
            <person name="Molenda O."/>
            <person name="Puentes Jacome L.A."/>
            <person name="Cao X."/>
            <person name="Nesbo C.L."/>
            <person name="Tang S."/>
            <person name="Morson N."/>
            <person name="Patron J."/>
            <person name="Lomheim L."/>
            <person name="Wishart D.S."/>
            <person name="Edwards E.A."/>
        </authorList>
    </citation>
    <scope>NUCLEOTIDE SEQUENCE [LARGE SCALE GENOMIC DNA]</scope>
    <source>
        <strain evidence="5 6">12DCA</strain>
    </source>
</reference>
<dbReference type="AlphaFoldDB" id="A0A857DEX6"/>
<dbReference type="Gene3D" id="3.40.50.720">
    <property type="entry name" value="NAD(P)-binding Rossmann-like Domain"/>
    <property type="match status" value="1"/>
</dbReference>
<evidence type="ECO:0000256" key="2">
    <source>
        <dbReference type="ARBA" id="ARBA00023002"/>
    </source>
</evidence>
<dbReference type="GO" id="GO:0032787">
    <property type="term" value="P:monocarboxylic acid metabolic process"/>
    <property type="evidence" value="ECO:0007669"/>
    <property type="project" value="UniProtKB-ARBA"/>
</dbReference>
<name>A0A857DEX6_9FIRM</name>
<protein>
    <submittedName>
        <fullName evidence="5">Glucose 1-dehydrogenase</fullName>
        <ecNumber evidence="5">1.1.1.47</ecNumber>
    </submittedName>
</protein>
<comment type="similarity">
    <text evidence="1 4">Belongs to the short-chain dehydrogenases/reductases (SDR) family.</text>
</comment>
<dbReference type="EMBL" id="CP046996">
    <property type="protein sequence ID" value="QGZ99197.1"/>
    <property type="molecule type" value="Genomic_DNA"/>
</dbReference>
<dbReference type="NCBIfam" id="NF009466">
    <property type="entry name" value="PRK12826.1-2"/>
    <property type="match status" value="1"/>
</dbReference>
<dbReference type="Pfam" id="PF00106">
    <property type="entry name" value="adh_short"/>
    <property type="match status" value="1"/>
</dbReference>
<dbReference type="PANTHER" id="PTHR42879:SF2">
    <property type="entry name" value="3-OXOACYL-[ACYL-CARRIER-PROTEIN] REDUCTASE FABG"/>
    <property type="match status" value="1"/>
</dbReference>
<dbReference type="PRINTS" id="PR00081">
    <property type="entry name" value="GDHRDH"/>
</dbReference>
<dbReference type="PROSITE" id="PS00061">
    <property type="entry name" value="ADH_SHORT"/>
    <property type="match status" value="1"/>
</dbReference>
<dbReference type="EC" id="1.1.1.47" evidence="5"/>
<evidence type="ECO:0000256" key="4">
    <source>
        <dbReference type="RuleBase" id="RU000363"/>
    </source>
</evidence>
<dbReference type="Proteomes" id="UP000430508">
    <property type="component" value="Chromosome"/>
</dbReference>
<dbReference type="SUPFAM" id="SSF51735">
    <property type="entry name" value="NAD(P)-binding Rossmann-fold domains"/>
    <property type="match status" value="1"/>
</dbReference>
<dbReference type="PANTHER" id="PTHR42879">
    <property type="entry name" value="3-OXOACYL-(ACYL-CARRIER-PROTEIN) REDUCTASE"/>
    <property type="match status" value="1"/>
</dbReference>
<gene>
    <name evidence="5" type="ORF">GQ588_00190</name>
</gene>
<dbReference type="PRINTS" id="PR00080">
    <property type="entry name" value="SDRFAMILY"/>
</dbReference>
<dbReference type="InterPro" id="IPR050259">
    <property type="entry name" value="SDR"/>
</dbReference>
<keyword evidence="3" id="KW-0753">Steroid metabolism</keyword>
<dbReference type="GO" id="GO:0047936">
    <property type="term" value="F:glucose 1-dehydrogenase [NAD(P)+] activity"/>
    <property type="evidence" value="ECO:0007669"/>
    <property type="project" value="UniProtKB-EC"/>
</dbReference>
<evidence type="ECO:0000313" key="6">
    <source>
        <dbReference type="Proteomes" id="UP000430508"/>
    </source>
</evidence>
<proteinExistence type="inferred from homology"/>
<evidence type="ECO:0000256" key="3">
    <source>
        <dbReference type="ARBA" id="ARBA00023221"/>
    </source>
</evidence>
<evidence type="ECO:0000313" key="5">
    <source>
        <dbReference type="EMBL" id="QGZ99197.1"/>
    </source>
</evidence>
<dbReference type="RefSeq" id="WP_158208027.1">
    <property type="nucleotide sequence ID" value="NZ_CP046996.1"/>
</dbReference>
<accession>A0A857DEX6</accession>
<dbReference type="FunFam" id="3.40.50.720:FF:000173">
    <property type="entry name" value="3-oxoacyl-[acyl-carrier protein] reductase"/>
    <property type="match status" value="1"/>
</dbReference>
<keyword evidence="2 5" id="KW-0560">Oxidoreductase</keyword>
<dbReference type="NCBIfam" id="NF047420">
    <property type="entry name" value="EF_P_mod_YmfI"/>
    <property type="match status" value="1"/>
</dbReference>
<sequence>MEKRKTVIITGASRGIGRAMAVLFASDGYHVLFTYNRSGIEAYKTYNDLKKKGQSVIVCKTDITKRKQTDLMVERCIKLFGSVDILINNAGIAQQKLFLDITEKEWDMMINTNLKGVFNCTQSVLKHMLVQKKGKIINISSIWGMVGASCEVHYSAAKAGVIGMTKALAKELAPANVQVNCIAPGIVQTDMLDSFSDEELNALKQQTPLMKLGSPEDIAYCALYLASEGADFITGQVISPNGGFVI</sequence>
<organism evidence="5 6">
    <name type="scientific">Dehalobacter restrictus</name>
    <dbReference type="NCBI Taxonomy" id="55583"/>
    <lineage>
        <taxon>Bacteria</taxon>
        <taxon>Bacillati</taxon>
        <taxon>Bacillota</taxon>
        <taxon>Clostridia</taxon>
        <taxon>Eubacteriales</taxon>
        <taxon>Desulfitobacteriaceae</taxon>
        <taxon>Dehalobacter</taxon>
    </lineage>
</organism>
<keyword evidence="3" id="KW-0443">Lipid metabolism</keyword>
<dbReference type="InterPro" id="IPR020904">
    <property type="entry name" value="Sc_DH/Rdtase_CS"/>
</dbReference>
<dbReference type="InterPro" id="IPR002347">
    <property type="entry name" value="SDR_fam"/>
</dbReference>
<dbReference type="InterPro" id="IPR036291">
    <property type="entry name" value="NAD(P)-bd_dom_sf"/>
</dbReference>
<dbReference type="GO" id="GO:0008202">
    <property type="term" value="P:steroid metabolic process"/>
    <property type="evidence" value="ECO:0007669"/>
    <property type="project" value="UniProtKB-KW"/>
</dbReference>